<dbReference type="InterPro" id="IPR000850">
    <property type="entry name" value="Adenylat/UMP-CMP_kin"/>
</dbReference>
<keyword evidence="2 5" id="KW-0545">Nucleotide biosynthesis</keyword>
<dbReference type="GO" id="GO:0005737">
    <property type="term" value="C:cytoplasm"/>
    <property type="evidence" value="ECO:0007669"/>
    <property type="project" value="UniProtKB-SubCell"/>
</dbReference>
<evidence type="ECO:0000256" key="1">
    <source>
        <dbReference type="ARBA" id="ARBA00022679"/>
    </source>
</evidence>
<dbReference type="GO" id="GO:0005524">
    <property type="term" value="F:ATP binding"/>
    <property type="evidence" value="ECO:0007669"/>
    <property type="project" value="UniProtKB-UniRule"/>
</dbReference>
<dbReference type="Proteomes" id="UP000034793">
    <property type="component" value="Unassembled WGS sequence"/>
</dbReference>
<evidence type="ECO:0000256" key="2">
    <source>
        <dbReference type="ARBA" id="ARBA00022727"/>
    </source>
</evidence>
<feature type="binding site" evidence="5">
    <location>
        <position position="140"/>
    </location>
    <ligand>
        <name>AMP</name>
        <dbReference type="ChEBI" id="CHEBI:456215"/>
    </ligand>
</feature>
<comment type="caution">
    <text evidence="8">The sequence shown here is derived from an EMBL/GenBank/DDBJ whole genome shotgun (WGS) entry which is preliminary data.</text>
</comment>
<comment type="similarity">
    <text evidence="5 6">Belongs to the adenylate kinase family.</text>
</comment>
<keyword evidence="3 5" id="KW-0547">Nucleotide-binding</keyword>
<comment type="subunit">
    <text evidence="5 7">Monomer.</text>
</comment>
<dbReference type="EC" id="2.7.4.3" evidence="5 7"/>
<feature type="region of interest" description="NMP" evidence="5">
    <location>
        <begin position="40"/>
        <end position="69"/>
    </location>
</feature>
<evidence type="ECO:0000256" key="5">
    <source>
        <dbReference type="HAMAP-Rule" id="MF_00235"/>
    </source>
</evidence>
<evidence type="ECO:0000256" key="4">
    <source>
        <dbReference type="ARBA" id="ARBA00022777"/>
    </source>
</evidence>
<name>A0A0G0PXH0_9BACT</name>
<keyword evidence="4 5" id="KW-0418">Kinase</keyword>
<dbReference type="GO" id="GO:0004017">
    <property type="term" value="F:AMP kinase activity"/>
    <property type="evidence" value="ECO:0007669"/>
    <property type="project" value="UniProtKB-UniRule"/>
</dbReference>
<keyword evidence="1 5" id="KW-0808">Transferase</keyword>
<feature type="binding site" evidence="5">
    <location>
        <position position="181"/>
    </location>
    <ligand>
        <name>ATP</name>
        <dbReference type="ChEBI" id="CHEBI:30616"/>
    </ligand>
</feature>
<gene>
    <name evidence="5" type="primary">adk</name>
    <name evidence="8" type="ORF">UT61_C0021G0012</name>
</gene>
<feature type="binding site" evidence="5">
    <location>
        <begin position="67"/>
        <end position="69"/>
    </location>
    <ligand>
        <name>AMP</name>
        <dbReference type="ChEBI" id="CHEBI:456215"/>
    </ligand>
</feature>
<proteinExistence type="inferred from homology"/>
<keyword evidence="5 7" id="KW-0067">ATP-binding</keyword>
<reference evidence="8 9" key="1">
    <citation type="journal article" date="2015" name="Nature">
        <title>rRNA introns, odd ribosomes, and small enigmatic genomes across a large radiation of phyla.</title>
        <authorList>
            <person name="Brown C.T."/>
            <person name="Hug L.A."/>
            <person name="Thomas B.C."/>
            <person name="Sharon I."/>
            <person name="Castelle C.J."/>
            <person name="Singh A."/>
            <person name="Wilkins M.J."/>
            <person name="Williams K.H."/>
            <person name="Banfield J.F."/>
        </authorList>
    </citation>
    <scope>NUCLEOTIDE SEQUENCE [LARGE SCALE GENOMIC DNA]</scope>
</reference>
<comment type="pathway">
    <text evidence="5">Purine metabolism; AMP biosynthesis via salvage pathway; AMP from ADP: step 1/1.</text>
</comment>
<organism evidence="8 9">
    <name type="scientific">Candidatus Woesebacteria bacterium GW2011_GWA1_39_8</name>
    <dbReference type="NCBI Taxonomy" id="1618552"/>
    <lineage>
        <taxon>Bacteria</taxon>
        <taxon>Candidatus Woeseibacteriota</taxon>
    </lineage>
</organism>
<comment type="caution">
    <text evidence="5">Lacks conserved residue(s) required for the propagation of feature annotation.</text>
</comment>
<dbReference type="Gene3D" id="3.40.50.300">
    <property type="entry name" value="P-loop containing nucleotide triphosphate hydrolases"/>
    <property type="match status" value="1"/>
</dbReference>
<dbReference type="GO" id="GO:0044209">
    <property type="term" value="P:AMP salvage"/>
    <property type="evidence" value="ECO:0007669"/>
    <property type="project" value="UniProtKB-UniRule"/>
</dbReference>
<feature type="binding site" evidence="5">
    <location>
        <begin position="13"/>
        <end position="18"/>
    </location>
    <ligand>
        <name>ATP</name>
        <dbReference type="ChEBI" id="CHEBI:30616"/>
    </ligand>
</feature>
<evidence type="ECO:0000313" key="9">
    <source>
        <dbReference type="Proteomes" id="UP000034793"/>
    </source>
</evidence>
<comment type="catalytic activity">
    <reaction evidence="5 7">
        <text>AMP + ATP = 2 ADP</text>
        <dbReference type="Rhea" id="RHEA:12973"/>
        <dbReference type="ChEBI" id="CHEBI:30616"/>
        <dbReference type="ChEBI" id="CHEBI:456215"/>
        <dbReference type="ChEBI" id="CHEBI:456216"/>
        <dbReference type="EC" id="2.7.4.3"/>
    </reaction>
</comment>
<dbReference type="SUPFAM" id="SSF52540">
    <property type="entry name" value="P-loop containing nucleoside triphosphate hydrolases"/>
    <property type="match status" value="1"/>
</dbReference>
<dbReference type="InterPro" id="IPR027417">
    <property type="entry name" value="P-loop_NTPase"/>
</dbReference>
<accession>A0A0G0PXH0</accession>
<dbReference type="Pfam" id="PF00406">
    <property type="entry name" value="ADK"/>
    <property type="match status" value="1"/>
</dbReference>
<feature type="binding site" evidence="5">
    <location>
        <position position="138"/>
    </location>
    <ligand>
        <name>ATP</name>
        <dbReference type="ChEBI" id="CHEBI:30616"/>
    </ligand>
</feature>
<comment type="domain">
    <text evidence="5">Consists of three domains, a large central CORE domain and two small peripheral domains, NMPbind and LID, which undergo movements during catalysis. The LID domain closes over the site of phosphoryl transfer upon ATP binding. Assembling and dissambling the active center during each catalytic cycle provides an effective means to prevent ATP hydrolysis.</text>
</comment>
<evidence type="ECO:0000256" key="6">
    <source>
        <dbReference type="RuleBase" id="RU003330"/>
    </source>
</evidence>
<feature type="binding site" evidence="5">
    <location>
        <position position="151"/>
    </location>
    <ligand>
        <name>AMP</name>
        <dbReference type="ChEBI" id="CHEBI:456215"/>
    </ligand>
</feature>
<dbReference type="PANTHER" id="PTHR23359">
    <property type="entry name" value="NUCLEOTIDE KINASE"/>
    <property type="match status" value="1"/>
</dbReference>
<evidence type="ECO:0000256" key="7">
    <source>
        <dbReference type="RuleBase" id="RU003331"/>
    </source>
</evidence>
<dbReference type="PRINTS" id="PR00094">
    <property type="entry name" value="ADENYLTKNASE"/>
</dbReference>
<dbReference type="CDD" id="cd01428">
    <property type="entry name" value="ADK"/>
    <property type="match status" value="1"/>
</dbReference>
<dbReference type="AlphaFoldDB" id="A0A0G0PXH0"/>
<evidence type="ECO:0000313" key="8">
    <source>
        <dbReference type="EMBL" id="KKR29821.1"/>
    </source>
</evidence>
<protein>
    <recommendedName>
        <fullName evidence="5 7">Adenylate kinase</fullName>
        <shortName evidence="5">AK</shortName>
        <ecNumber evidence="5 7">2.7.4.3</ecNumber>
    </recommendedName>
    <alternativeName>
        <fullName evidence="5">ATP-AMP transphosphorylase</fullName>
    </alternativeName>
    <alternativeName>
        <fullName evidence="5">ATP:AMP phosphotransferase</fullName>
    </alternativeName>
    <alternativeName>
        <fullName evidence="5">Adenylate monophosphate kinase</fullName>
    </alternativeName>
</protein>
<dbReference type="UniPathway" id="UPA00588">
    <property type="reaction ID" value="UER00649"/>
</dbReference>
<evidence type="ECO:0000256" key="3">
    <source>
        <dbReference type="ARBA" id="ARBA00022741"/>
    </source>
</evidence>
<dbReference type="HAMAP" id="MF_00235">
    <property type="entry name" value="Adenylate_kinase_Adk"/>
    <property type="match status" value="1"/>
</dbReference>
<comment type="subcellular location">
    <subcellularLocation>
        <location evidence="5 7">Cytoplasm</location>
    </subcellularLocation>
</comment>
<feature type="binding site" evidence="5">
    <location>
        <position position="41"/>
    </location>
    <ligand>
        <name>AMP</name>
        <dbReference type="ChEBI" id="CHEBI:456215"/>
    </ligand>
</feature>
<comment type="function">
    <text evidence="5">Catalyzes the reversible transfer of the terminal phosphate group between ATP and AMP. Plays an important role in cellular energy homeostasis and in adenine nucleotide metabolism.</text>
</comment>
<keyword evidence="5" id="KW-0963">Cytoplasm</keyword>
<sequence length="197" mass="22749">MTPQTFIFFGPSGSGKGTQAKLLQEELKKKDPERKILYIETGQKFRELASGDSFSAQKIRDIIENGVLLPEFLPIWAFSDSLIQNFSGEEHMFMDGSPRRLKEAEVLDSAIKFYGRENPTIVSIEVSDEWATKLLKNRGRNDDNDEEIKKRLDWYKENVVPAINYFKNNSYYRFLSINGEQTIEEVHQEIMGKVNLS</sequence>
<dbReference type="EMBL" id="LBXL01000021">
    <property type="protein sequence ID" value="KKR29821.1"/>
    <property type="molecule type" value="Genomic_DNA"/>
</dbReference>
<feature type="binding site" evidence="5">
    <location>
        <position position="46"/>
    </location>
    <ligand>
        <name>AMP</name>
        <dbReference type="ChEBI" id="CHEBI:456215"/>
    </ligand>
</feature>